<evidence type="ECO:0000313" key="10">
    <source>
        <dbReference type="EMBL" id="KAG7524105.1"/>
    </source>
</evidence>
<evidence type="ECO:0000256" key="3">
    <source>
        <dbReference type="ARBA" id="ARBA00022525"/>
    </source>
</evidence>
<dbReference type="PROSITE" id="PS51110">
    <property type="entry name" value="SAP_A"/>
    <property type="match status" value="1"/>
</dbReference>
<keyword evidence="3 7" id="KW-0964">Secreted</keyword>
<dbReference type="Pfam" id="PF03227">
    <property type="entry name" value="GILT"/>
    <property type="match status" value="1"/>
</dbReference>
<name>A0AAV6T4A9_SOLSE</name>
<dbReference type="GO" id="GO:0005764">
    <property type="term" value="C:lysosome"/>
    <property type="evidence" value="ECO:0007669"/>
    <property type="project" value="UniProtKB-SubCell"/>
</dbReference>
<sequence>MKSPVLLLLLLLLVTVCLKSQCCALSLSVSPSTSSCSLPPSQWCSSLDSASRCGVLKQCLESIFTRSKQTVDAVQVGLYYESLCPGCRLFLTTMLFPTWVLLQEIMTVTLVPYGNAVERPDGQKYVYDCQHGEQECLGNMIETCLLNMTESAFPIIFCMESSADVIKSATSCVEIYDPDLSLDKLKSCVTGDQGNQLMHLNAMKTKALNPPHKYVPWVTINGEHTEDLQDQAMDSLFTVVCNMYKGPKPPACGGK</sequence>
<gene>
    <name evidence="10" type="ORF">JOB18_007376</name>
</gene>
<feature type="chain" id="PRO_5043720001" description="Gamma-interferon-inducible lysosomal thiol reductase" evidence="8">
    <location>
        <begin position="25"/>
        <end position="255"/>
    </location>
</feature>
<dbReference type="PANTHER" id="PTHR13234:SF43">
    <property type="entry name" value="GAMMA-INTERFERON-INDUCIBLE LYSOSOMAL THIOL REDUCTASE"/>
    <property type="match status" value="1"/>
</dbReference>
<keyword evidence="6 7" id="KW-0325">Glycoprotein</keyword>
<comment type="subcellular location">
    <subcellularLocation>
        <location evidence="7">Secreted</location>
    </subcellularLocation>
    <subcellularLocation>
        <location evidence="7">Lysosome</location>
    </subcellularLocation>
</comment>
<keyword evidence="5 7" id="KW-1015">Disulfide bond</keyword>
<dbReference type="AlphaFoldDB" id="A0AAV6T4A9"/>
<proteinExistence type="inferred from homology"/>
<comment type="similarity">
    <text evidence="1 7">Belongs to the GILT family.</text>
</comment>
<dbReference type="InterPro" id="IPR003119">
    <property type="entry name" value="SAP_A"/>
</dbReference>
<comment type="subunit">
    <text evidence="2 7">Dimer; disulfide-linked.</text>
</comment>
<reference evidence="10 11" key="1">
    <citation type="journal article" date="2021" name="Sci. Rep.">
        <title>Chromosome anchoring in Senegalese sole (Solea senegalensis) reveals sex-associated markers and genome rearrangements in flatfish.</title>
        <authorList>
            <person name="Guerrero-Cozar I."/>
            <person name="Gomez-Garrido J."/>
            <person name="Berbel C."/>
            <person name="Martinez-Blanch J.F."/>
            <person name="Alioto T."/>
            <person name="Claros M.G."/>
            <person name="Gagnaire P.A."/>
            <person name="Manchado M."/>
        </authorList>
    </citation>
    <scope>NUCLEOTIDE SEQUENCE [LARGE SCALE GENOMIC DNA]</scope>
    <source>
        <strain evidence="10">Sse05_10M</strain>
    </source>
</reference>
<evidence type="ECO:0000256" key="7">
    <source>
        <dbReference type="RuleBase" id="RU369109"/>
    </source>
</evidence>
<comment type="function">
    <text evidence="7">Lysosomal thiol reductase that can reduce protein disulfide bonds. Facilitates the complete unfolding of proteins destined for lysosomal degradation. Plays an important role in antigen processing.</text>
</comment>
<dbReference type="InterPro" id="IPR004911">
    <property type="entry name" value="Interferon-induced_GILT"/>
</dbReference>
<dbReference type="PANTHER" id="PTHR13234">
    <property type="entry name" value="GAMMA-INTERFERON INDUCIBLE LYSOSOMAL THIOL REDUCTASE GILT"/>
    <property type="match status" value="1"/>
</dbReference>
<evidence type="ECO:0000256" key="8">
    <source>
        <dbReference type="SAM" id="SignalP"/>
    </source>
</evidence>
<comment type="caution">
    <text evidence="10">The sequence shown here is derived from an EMBL/GenBank/DDBJ whole genome shotgun (WGS) entry which is preliminary data.</text>
</comment>
<dbReference type="Pfam" id="PF02199">
    <property type="entry name" value="SapA"/>
    <property type="match status" value="1"/>
</dbReference>
<evidence type="ECO:0000313" key="11">
    <source>
        <dbReference type="Proteomes" id="UP000693946"/>
    </source>
</evidence>
<evidence type="ECO:0000256" key="2">
    <source>
        <dbReference type="ARBA" id="ARBA00011615"/>
    </source>
</evidence>
<feature type="signal peptide" evidence="8">
    <location>
        <begin position="1"/>
        <end position="24"/>
    </location>
</feature>
<feature type="domain" description="Saposin A-type" evidence="9">
    <location>
        <begin position="29"/>
        <end position="69"/>
    </location>
</feature>
<keyword evidence="7" id="KW-0391">Immunity</keyword>
<accession>A0AAV6T4A9</accession>
<dbReference type="EC" id="1.8.-.-" evidence="7"/>
<dbReference type="GO" id="GO:0005576">
    <property type="term" value="C:extracellular region"/>
    <property type="evidence" value="ECO:0007669"/>
    <property type="project" value="UniProtKB-SubCell"/>
</dbReference>
<evidence type="ECO:0000256" key="1">
    <source>
        <dbReference type="ARBA" id="ARBA00005679"/>
    </source>
</evidence>
<protein>
    <recommendedName>
        <fullName evidence="7">Gamma-interferon-inducible lysosomal thiol reductase</fullName>
        <ecNumber evidence="7">1.8.-.-</ecNumber>
    </recommendedName>
    <alternativeName>
        <fullName evidence="7">Gamma-interferon-inducible protein IP-30</fullName>
    </alternativeName>
</protein>
<dbReference type="EMBL" id="JAGKHQ010000001">
    <property type="protein sequence ID" value="KAG7524105.1"/>
    <property type="molecule type" value="Genomic_DNA"/>
</dbReference>
<organism evidence="10 11">
    <name type="scientific">Solea senegalensis</name>
    <name type="common">Senegalese sole</name>
    <dbReference type="NCBI Taxonomy" id="28829"/>
    <lineage>
        <taxon>Eukaryota</taxon>
        <taxon>Metazoa</taxon>
        <taxon>Chordata</taxon>
        <taxon>Craniata</taxon>
        <taxon>Vertebrata</taxon>
        <taxon>Euteleostomi</taxon>
        <taxon>Actinopterygii</taxon>
        <taxon>Neopterygii</taxon>
        <taxon>Teleostei</taxon>
        <taxon>Neoteleostei</taxon>
        <taxon>Acanthomorphata</taxon>
        <taxon>Carangaria</taxon>
        <taxon>Pleuronectiformes</taxon>
        <taxon>Pleuronectoidei</taxon>
        <taxon>Soleidae</taxon>
        <taxon>Solea</taxon>
    </lineage>
</organism>
<dbReference type="GO" id="GO:0016671">
    <property type="term" value="F:oxidoreductase activity, acting on a sulfur group of donors, disulfide as acceptor"/>
    <property type="evidence" value="ECO:0007669"/>
    <property type="project" value="UniProtKB-UniRule"/>
</dbReference>
<evidence type="ECO:0000256" key="6">
    <source>
        <dbReference type="ARBA" id="ARBA00023180"/>
    </source>
</evidence>
<keyword evidence="7" id="KW-0458">Lysosome</keyword>
<evidence type="ECO:0000256" key="4">
    <source>
        <dbReference type="ARBA" id="ARBA00022729"/>
    </source>
</evidence>
<evidence type="ECO:0000256" key="5">
    <source>
        <dbReference type="ARBA" id="ARBA00023157"/>
    </source>
</evidence>
<keyword evidence="4 7" id="KW-0732">Signal</keyword>
<dbReference type="GO" id="GO:0002376">
    <property type="term" value="P:immune system process"/>
    <property type="evidence" value="ECO:0007669"/>
    <property type="project" value="UniProtKB-KW"/>
</dbReference>
<keyword evidence="7" id="KW-0676">Redox-active center</keyword>
<keyword evidence="7" id="KW-0560">Oxidoreductase</keyword>
<evidence type="ECO:0000259" key="9">
    <source>
        <dbReference type="PROSITE" id="PS51110"/>
    </source>
</evidence>
<keyword evidence="11" id="KW-1185">Reference proteome</keyword>
<dbReference type="Proteomes" id="UP000693946">
    <property type="component" value="Linkage Group LG1"/>
</dbReference>